<feature type="region of interest" description="Disordered" evidence="1">
    <location>
        <begin position="67"/>
        <end position="109"/>
    </location>
</feature>
<gene>
    <name evidence="3" type="ORF">EG339_02595</name>
</gene>
<dbReference type="Gene3D" id="2.160.20.10">
    <property type="entry name" value="Single-stranded right-handed beta-helix, Pectin lyase-like"/>
    <property type="match status" value="1"/>
</dbReference>
<dbReference type="KEGG" id="cben:EG339_02595"/>
<dbReference type="InterPro" id="IPR011050">
    <property type="entry name" value="Pectin_lyase_fold/virulence"/>
</dbReference>
<proteinExistence type="predicted"/>
<evidence type="ECO:0000313" key="3">
    <source>
        <dbReference type="EMBL" id="AZB23585.1"/>
    </source>
</evidence>
<protein>
    <recommendedName>
        <fullName evidence="2">Rhamnogalacturonase A/B/Epimerase-like pectate lyase domain-containing protein</fullName>
    </recommendedName>
</protein>
<dbReference type="SUPFAM" id="SSF51126">
    <property type="entry name" value="Pectin lyase-like"/>
    <property type="match status" value="1"/>
</dbReference>
<dbReference type="Pfam" id="PF12708">
    <property type="entry name" value="Pect-lyase_RHGA_epim"/>
    <property type="match status" value="1"/>
</dbReference>
<organism evidence="3 4">
    <name type="scientific">Chryseobacterium bernardetii</name>
    <dbReference type="NCBI Taxonomy" id="1241978"/>
    <lineage>
        <taxon>Bacteria</taxon>
        <taxon>Pseudomonadati</taxon>
        <taxon>Bacteroidota</taxon>
        <taxon>Flavobacteriia</taxon>
        <taxon>Flavobacteriales</taxon>
        <taxon>Weeksellaceae</taxon>
        <taxon>Chryseobacterium group</taxon>
        <taxon>Chryseobacterium</taxon>
    </lineage>
</organism>
<keyword evidence="4" id="KW-1185">Reference proteome</keyword>
<sequence length="590" mass="64434">MGVNNINAQQVTINVSDPIPPDNIATVDKDSKIGNTYNKTQFDTKWTQKSGEIDVKLNEIQQILETDFQGVLSPTDPSPTEDGSYKPEKSSSDDKPLDPNSAADWGKIYPNAGNLRAKDGYDTLFYKKGSVWKRSESKKPDAPSVTDEFDPNNSTDPISAEVVNNYFFGIISPTLIWSDGTYDGTGNAIPYPGVRRTPKLTIDKPSIKLEGLSKFTVLKFFKDGSYVTQATIDAGTTSYETPVNLTYINQYAIVITGVESTEKVIFQGEPIIKKPSFKKRVNVLDFGAKGDGVTNDTNAFNNAIAYLVAANGGILEVPDTGNYYLANIVIPTISTLMTIEIQGEYHAPFFFGTVPSTSINISQYGTRIKPYNNNLAVISSVSGGFYSIFNGVKLCVSNLKIQCMDNPNSNGINAYNCAQLYIKNVVVTTNVYNPNASEPIADSNGIVTPANNNAAYTKLENVLVTGFNRGIWVHEHTVGDTVIVCSCKHGLYFGASYQASWFNRYASYRNQNGITIAGAHRFKIQQMNIEHAGPSQVDATTSWQLTQYDVNDPSNLGKGSLEYSVVVGDSGFNQADWKKNGGTNIVTTPI</sequence>
<dbReference type="RefSeq" id="WP_123868722.1">
    <property type="nucleotide sequence ID" value="NZ_CP033932.1"/>
</dbReference>
<accession>A0A3G6T2B2</accession>
<dbReference type="GeneID" id="99063689"/>
<name>A0A3G6T2B2_9FLAO</name>
<reference evidence="4" key="1">
    <citation type="submission" date="2018-11" db="EMBL/GenBank/DDBJ databases">
        <title>Proposal to divide the Flavobacteriaceae and reorganize its genera based on Amino Acid Identity values calculated from whole genome sequences.</title>
        <authorList>
            <person name="Nicholson A.C."/>
            <person name="Gulvik C.A."/>
            <person name="Whitney A.M."/>
            <person name="Humrighouse B.W."/>
            <person name="Bell M."/>
            <person name="Holmes B."/>
            <person name="Steigerwalt A.G."/>
            <person name="Villarma A."/>
            <person name="Sheth M."/>
            <person name="Batra D."/>
            <person name="Pryor J."/>
            <person name="Bernardet J.-F."/>
            <person name="Hugo C."/>
            <person name="Kampfer P."/>
            <person name="Newman J."/>
            <person name="McQuiston J.R."/>
        </authorList>
    </citation>
    <scope>NUCLEOTIDE SEQUENCE [LARGE SCALE GENOMIC DNA]</scope>
    <source>
        <strain evidence="4">G0229</strain>
    </source>
</reference>
<dbReference type="InterPro" id="IPR012334">
    <property type="entry name" value="Pectin_lyas_fold"/>
</dbReference>
<feature type="domain" description="Rhamnogalacturonase A/B/Epimerase-like pectate lyase" evidence="2">
    <location>
        <begin position="281"/>
        <end position="504"/>
    </location>
</feature>
<dbReference type="Proteomes" id="UP000271193">
    <property type="component" value="Chromosome"/>
</dbReference>
<dbReference type="AlphaFoldDB" id="A0A3G6T2B2"/>
<dbReference type="InterPro" id="IPR024535">
    <property type="entry name" value="RHGA/B-epi-like_pectate_lyase"/>
</dbReference>
<evidence type="ECO:0000256" key="1">
    <source>
        <dbReference type="SAM" id="MobiDB-lite"/>
    </source>
</evidence>
<feature type="compositionally biased region" description="Basic and acidic residues" evidence="1">
    <location>
        <begin position="83"/>
        <end position="97"/>
    </location>
</feature>
<dbReference type="EMBL" id="CP033932">
    <property type="protein sequence ID" value="AZB23585.1"/>
    <property type="molecule type" value="Genomic_DNA"/>
</dbReference>
<evidence type="ECO:0000259" key="2">
    <source>
        <dbReference type="Pfam" id="PF12708"/>
    </source>
</evidence>
<evidence type="ECO:0000313" key="4">
    <source>
        <dbReference type="Proteomes" id="UP000271193"/>
    </source>
</evidence>